<feature type="domain" description="MMS19 C-terminal" evidence="6">
    <location>
        <begin position="653"/>
        <end position="1072"/>
    </location>
</feature>
<dbReference type="Pfam" id="PF14500">
    <property type="entry name" value="MMS19_N"/>
    <property type="match status" value="1"/>
</dbReference>
<evidence type="ECO:0000256" key="4">
    <source>
        <dbReference type="ARBA" id="ARBA00023242"/>
    </source>
</evidence>
<dbReference type="Proteomes" id="UP000032141">
    <property type="component" value="Chromosome C2"/>
</dbReference>
<reference evidence="8 9" key="1">
    <citation type="journal article" date="2014" name="Genome Biol.">
        <title>Transcriptome and methylome profiling reveals relics of genome dominance in the mesopolyploid Brassica oleracea.</title>
        <authorList>
            <person name="Parkin I.A."/>
            <person name="Koh C."/>
            <person name="Tang H."/>
            <person name="Robinson S.J."/>
            <person name="Kagale S."/>
            <person name="Clarke W.E."/>
            <person name="Town C.D."/>
            <person name="Nixon J."/>
            <person name="Krishnakumar V."/>
            <person name="Bidwell S.L."/>
            <person name="Denoeud F."/>
            <person name="Belcram H."/>
            <person name="Links M.G."/>
            <person name="Just J."/>
            <person name="Clarke C."/>
            <person name="Bender T."/>
            <person name="Huebert T."/>
            <person name="Mason A.S."/>
            <person name="Pires J.C."/>
            <person name="Barker G."/>
            <person name="Moore J."/>
            <person name="Walley P.G."/>
            <person name="Manoli S."/>
            <person name="Batley J."/>
            <person name="Edwards D."/>
            <person name="Nelson M.N."/>
            <person name="Wang X."/>
            <person name="Paterson A.H."/>
            <person name="King G."/>
            <person name="Bancroft I."/>
            <person name="Chalhoub B."/>
            <person name="Sharpe A.G."/>
        </authorList>
    </citation>
    <scope>NUCLEOTIDE SEQUENCE</scope>
    <source>
        <strain evidence="8 9">cv. TO1000</strain>
    </source>
</reference>
<dbReference type="InterPro" id="IPR024687">
    <property type="entry name" value="MMS19_C"/>
</dbReference>
<dbReference type="PANTHER" id="PTHR12891">
    <property type="entry name" value="DNA REPAIR/TRANSCRIPTION PROTEIN MET18/MMS19"/>
    <property type="match status" value="1"/>
</dbReference>
<dbReference type="STRING" id="109376.A0A0D3AWS4"/>
<evidence type="ECO:0000259" key="7">
    <source>
        <dbReference type="Pfam" id="PF14500"/>
    </source>
</evidence>
<keyword evidence="3" id="KW-0677">Repeat</keyword>
<dbReference type="EnsemblPlants" id="Bo2g149640.1">
    <property type="protein sequence ID" value="Bo2g149640.1"/>
    <property type="gene ID" value="Bo2g149640"/>
</dbReference>
<keyword evidence="9" id="KW-1185">Reference proteome</keyword>
<dbReference type="GO" id="GO:0097361">
    <property type="term" value="C:cytosolic [4Fe-4S] assembly targeting complex"/>
    <property type="evidence" value="ECO:0007669"/>
    <property type="project" value="UniProtKB-UniRule"/>
</dbReference>
<dbReference type="RefSeq" id="XP_013621384.1">
    <property type="nucleotide sequence ID" value="XM_013765930.1"/>
</dbReference>
<keyword evidence="4 5" id="KW-0539">Nucleus</keyword>
<evidence type="ECO:0000313" key="9">
    <source>
        <dbReference type="Proteomes" id="UP000032141"/>
    </source>
</evidence>
<organism evidence="8 9">
    <name type="scientific">Brassica oleracea var. oleracea</name>
    <dbReference type="NCBI Taxonomy" id="109376"/>
    <lineage>
        <taxon>Eukaryota</taxon>
        <taxon>Viridiplantae</taxon>
        <taxon>Streptophyta</taxon>
        <taxon>Embryophyta</taxon>
        <taxon>Tracheophyta</taxon>
        <taxon>Spermatophyta</taxon>
        <taxon>Magnoliopsida</taxon>
        <taxon>eudicotyledons</taxon>
        <taxon>Gunneridae</taxon>
        <taxon>Pentapetalae</taxon>
        <taxon>rosids</taxon>
        <taxon>malvids</taxon>
        <taxon>Brassicales</taxon>
        <taxon>Brassicaceae</taxon>
        <taxon>Brassiceae</taxon>
        <taxon>Brassica</taxon>
    </lineage>
</organism>
<dbReference type="GO" id="GO:0005634">
    <property type="term" value="C:nucleus"/>
    <property type="evidence" value="ECO:0007669"/>
    <property type="project" value="UniProtKB-SubCell"/>
</dbReference>
<evidence type="ECO:0000256" key="3">
    <source>
        <dbReference type="ARBA" id="ARBA00022737"/>
    </source>
</evidence>
<keyword evidence="5" id="KW-0234">DNA repair</keyword>
<evidence type="ECO:0000313" key="8">
    <source>
        <dbReference type="EnsemblPlants" id="Bo2g149640.1"/>
    </source>
</evidence>
<dbReference type="GeneID" id="106327699"/>
<reference evidence="8" key="2">
    <citation type="submission" date="2015-03" db="UniProtKB">
        <authorList>
            <consortium name="EnsemblPlants"/>
        </authorList>
    </citation>
    <scope>IDENTIFICATION</scope>
</reference>
<evidence type="ECO:0000256" key="5">
    <source>
        <dbReference type="RuleBase" id="RU367072"/>
    </source>
</evidence>
<dbReference type="AlphaFoldDB" id="A0A0D3AWS4"/>
<dbReference type="HOGENOM" id="CLU_005943_0_0_1"/>
<evidence type="ECO:0000256" key="1">
    <source>
        <dbReference type="ARBA" id="ARBA00004123"/>
    </source>
</evidence>
<protein>
    <recommendedName>
        <fullName evidence="5">MMS19 nucleotide excision repair protein</fullName>
    </recommendedName>
</protein>
<comment type="subcellular location">
    <subcellularLocation>
        <location evidence="1 5">Nucleus</location>
    </subcellularLocation>
</comment>
<dbReference type="GO" id="GO:0051604">
    <property type="term" value="P:protein maturation"/>
    <property type="evidence" value="ECO:0007669"/>
    <property type="project" value="UniProtKB-UniRule"/>
</dbReference>
<dbReference type="InterPro" id="IPR029240">
    <property type="entry name" value="MMS19_N"/>
</dbReference>
<comment type="similarity">
    <text evidence="2 5">Belongs to the MET18/MMS19 family.</text>
</comment>
<dbReference type="GO" id="GO:0006281">
    <property type="term" value="P:DNA repair"/>
    <property type="evidence" value="ECO:0007669"/>
    <property type="project" value="UniProtKB-UniRule"/>
</dbReference>
<dbReference type="eggNOG" id="KOG1967">
    <property type="taxonomic scope" value="Eukaryota"/>
</dbReference>
<dbReference type="GO" id="GO:0016226">
    <property type="term" value="P:iron-sulfur cluster assembly"/>
    <property type="evidence" value="ECO:0007669"/>
    <property type="project" value="UniProtKB-UniRule"/>
</dbReference>
<name>A0A0D3AWS4_BRAOL</name>
<dbReference type="KEGG" id="boe:106327699"/>
<dbReference type="Gene3D" id="1.25.10.10">
    <property type="entry name" value="Leucine-rich Repeat Variant"/>
    <property type="match status" value="1"/>
</dbReference>
<sequence>MAALNNLTEHLEAFVDVTRSPTHHAESLKAIATSLEKGVLSINQLVVEMDMYLTTTDDVVRARGILLLAEMLDYLKSKPLDNAVVHSLIGFFTAKLAEWRSVRGALSGCLALIKRKGVAGLVTAVDAEAVAKSMAQSIQVQSLALYDRKLCFELLECLLEQYPEAMINLGDLMVYATCEAIDGEKDPPCLMVAFHVVELLGRLFPSPSGPVASEASDLFEFISCYFPLHYTHTKGDEASIPREDLSRGLSLAISSTPFFEPYAIPLLLEKLSSSLPVAKVDSLKCLKDCAVNYGVSRMKKHYKDLWPALKDALYASTKTDLSFGLESLTSPGFEMGEIHRAAVNLLQRLVKQDISFLGLVVEDIRVNMVFDTISRYLRYEEMLDTSKLEVLVVSQILSVSARSSVESCNIIFQTFFFRLMNTLGIVEKTSTGDLVHNENSTVSTRLYHGGLHLCIELLTTSKDLIPSSEECTSTPESAQQSWCSIVSRFSASLIEAFTSAVQSSNDDCSADAYLGVKGLLAMGMFRGGSSPVSRSEFEKILTTLTSIIAANSAKTVKWELALKALVCMGSFIDRYSESEKAMSYMAIVVENLVSLVRSSHCSLPSPMILEATSEVCSTRPTYVEKMVEGFEEAFCSSFSDFCVNGNFKSIENCSQLLECVTNKLLPRLTEIDGLEKSLVHFAISMWNQIESSVVFSYDFNGREFVEAATKTMGEIVGVASVDSQNSIIQKAYNVISSSTLLAMESIPLTFAALEGLQRDLSTRDELILSLFASVIIGASPKASIPDVKSLVHLFLVSFLKGYIPAAQALGSMVNKLGTGLEEACDTIFHESSASGSSIPSDDSSKTIGGSEALLSKICLGFYGSLDLQTHAITGLAWIGKGLLMRGDKRVNEIALVLVECLKSTNSSGNALHPSAMKHAADAFLTLMSDSEVCLNRKFHAVIRPLYKQRFFSITVPILESLIVNSQTPLSRTMLHVALAHVVSNVPVTVILDNTKKLLSVILEGLSVLSVDSVHKETLFSLLLVLSGTLTDIKGQQSVSDNAHRIIECLVKLTSYPHLMVVRETAIQCLATLLELPHGRIYPFRREVLQAVTKALDDPKRRVREEAIKCRQAWTSISSRSTPF</sequence>
<feature type="domain" description="MMS19 N-terminal" evidence="7">
    <location>
        <begin position="46"/>
        <end position="313"/>
    </location>
</feature>
<dbReference type="SUPFAM" id="SSF48371">
    <property type="entry name" value="ARM repeat"/>
    <property type="match status" value="2"/>
</dbReference>
<comment type="function">
    <text evidence="5">Key component of the cytosolic iron-sulfur protein assembly (CIA) complex, a multiprotein complex that mediates the incorporation of iron-sulfur cluster into apoproteins specifically involved in DNA metabolism and genomic integrity. In the CIA complex, MMS19 acts as an adapter between early-acting CIA components and a subset of cellular target iron-sulfur proteins.</text>
</comment>
<evidence type="ECO:0000256" key="2">
    <source>
        <dbReference type="ARBA" id="ARBA00009340"/>
    </source>
</evidence>
<dbReference type="InterPro" id="IPR011989">
    <property type="entry name" value="ARM-like"/>
</dbReference>
<dbReference type="OrthoDB" id="342900at2759"/>
<evidence type="ECO:0000259" key="6">
    <source>
        <dbReference type="Pfam" id="PF12460"/>
    </source>
</evidence>
<dbReference type="PANTHER" id="PTHR12891:SF0">
    <property type="entry name" value="MMS19 NUCLEOTIDE EXCISION REPAIR PROTEIN HOMOLOG"/>
    <property type="match status" value="1"/>
</dbReference>
<dbReference type="InterPro" id="IPR016024">
    <property type="entry name" value="ARM-type_fold"/>
</dbReference>
<proteinExistence type="inferred from homology"/>
<dbReference type="Pfam" id="PF12460">
    <property type="entry name" value="MMS19_C"/>
    <property type="match status" value="1"/>
</dbReference>
<dbReference type="Gramene" id="Bo2g149640.1">
    <property type="protein sequence ID" value="Bo2g149640.1"/>
    <property type="gene ID" value="Bo2g149640"/>
</dbReference>
<keyword evidence="5" id="KW-0227">DNA damage</keyword>
<accession>A0A0D3AWS4</accession>
<dbReference type="InterPro" id="IPR039920">
    <property type="entry name" value="MMS19"/>
</dbReference>
<dbReference type="OMA" id="DCCERNA"/>